<dbReference type="OrthoDB" id="2192428at2"/>
<evidence type="ECO:0000256" key="6">
    <source>
        <dbReference type="SAM" id="Phobius"/>
    </source>
</evidence>
<keyword evidence="2 6" id="KW-0812">Transmembrane</keyword>
<feature type="transmembrane region" description="Helical" evidence="6">
    <location>
        <begin position="143"/>
        <end position="163"/>
    </location>
</feature>
<sequence>MTMEKRSEFDHFIEKVTAHIKSKDAKRLVEQELTNHLEQSSLLLQKGGLSKEAADAQSIKYMGNPAVLGRDLHRLHKPRIDWGLIALFIVIISLGFLPLLAFDDVFRGAFIYRNAVLSLITIAGAVLMQFIDYRILQRFRFSLYFIACVLIVANILFGTTIHGRLLGLELGASGLRLGFLFPCLLLYLSWAGILRRLRKDISFAKQTGLFLLCWAPFLLFIWSMQYMLAISYLAAVIGMAAISGIDKRLLKRFFYTNLFTVALVALAFFLTAPQHVKDRIFVFIHPYGYDDNLGYFPRLIKKMLTEAGWFGQGLETNIHHALPDFHTDLVFPFLVFTFGWLFGIFLVGILVMFIWRIGNAAKKAADLYGKLLVGGGLLLFTVPIIYNVLMGTSLLPITSVSLPFISYGGDLSFFYAAITGIILSVYRRKDVVVPA</sequence>
<feature type="transmembrane region" description="Helical" evidence="6">
    <location>
        <begin position="111"/>
        <end position="131"/>
    </location>
</feature>
<feature type="transmembrane region" description="Helical" evidence="6">
    <location>
        <begin position="253"/>
        <end position="272"/>
    </location>
</feature>
<evidence type="ECO:0000256" key="1">
    <source>
        <dbReference type="ARBA" id="ARBA00004141"/>
    </source>
</evidence>
<feature type="transmembrane region" description="Helical" evidence="6">
    <location>
        <begin position="229"/>
        <end position="246"/>
    </location>
</feature>
<organism evidence="7 8">
    <name type="scientific">Evansella caseinilytica</name>
    <dbReference type="NCBI Taxonomy" id="1503961"/>
    <lineage>
        <taxon>Bacteria</taxon>
        <taxon>Bacillati</taxon>
        <taxon>Bacillota</taxon>
        <taxon>Bacilli</taxon>
        <taxon>Bacillales</taxon>
        <taxon>Bacillaceae</taxon>
        <taxon>Evansella</taxon>
    </lineage>
</organism>
<feature type="transmembrane region" description="Helical" evidence="6">
    <location>
        <begin position="404"/>
        <end position="426"/>
    </location>
</feature>
<gene>
    <name evidence="7" type="ORF">SAMN05421736_10819</name>
</gene>
<accession>A0A1H3RAQ7</accession>
<name>A0A1H3RAQ7_9BACI</name>
<feature type="transmembrane region" description="Helical" evidence="6">
    <location>
        <begin position="80"/>
        <end position="99"/>
    </location>
</feature>
<dbReference type="EMBL" id="FNPI01000008">
    <property type="protein sequence ID" value="SDZ22757.1"/>
    <property type="molecule type" value="Genomic_DNA"/>
</dbReference>
<dbReference type="AlphaFoldDB" id="A0A1H3RAQ7"/>
<proteinExistence type="predicted"/>
<dbReference type="GO" id="GO:0005886">
    <property type="term" value="C:plasma membrane"/>
    <property type="evidence" value="ECO:0007669"/>
    <property type="project" value="TreeGrafter"/>
</dbReference>
<reference evidence="8" key="1">
    <citation type="submission" date="2016-10" db="EMBL/GenBank/DDBJ databases">
        <authorList>
            <person name="Varghese N."/>
            <person name="Submissions S."/>
        </authorList>
    </citation>
    <scope>NUCLEOTIDE SEQUENCE [LARGE SCALE GENOMIC DNA]</scope>
    <source>
        <strain evidence="8">SP</strain>
    </source>
</reference>
<comment type="subcellular location">
    <subcellularLocation>
        <location evidence="1">Membrane</location>
        <topology evidence="1">Multi-pass membrane protein</topology>
    </subcellularLocation>
</comment>
<keyword evidence="8" id="KW-1185">Reference proteome</keyword>
<dbReference type="GO" id="GO:0008360">
    <property type="term" value="P:regulation of cell shape"/>
    <property type="evidence" value="ECO:0007669"/>
    <property type="project" value="UniProtKB-KW"/>
</dbReference>
<feature type="transmembrane region" description="Helical" evidence="6">
    <location>
        <begin position="206"/>
        <end position="223"/>
    </location>
</feature>
<feature type="transmembrane region" description="Helical" evidence="6">
    <location>
        <begin position="175"/>
        <end position="194"/>
    </location>
</feature>
<dbReference type="STRING" id="1503961.SAMN05421736_10819"/>
<keyword evidence="7" id="KW-0131">Cell cycle</keyword>
<dbReference type="PANTHER" id="PTHR30474">
    <property type="entry name" value="CELL CYCLE PROTEIN"/>
    <property type="match status" value="1"/>
</dbReference>
<evidence type="ECO:0000256" key="3">
    <source>
        <dbReference type="ARBA" id="ARBA00022960"/>
    </source>
</evidence>
<dbReference type="InterPro" id="IPR001182">
    <property type="entry name" value="FtsW/RodA"/>
</dbReference>
<evidence type="ECO:0000313" key="7">
    <source>
        <dbReference type="EMBL" id="SDZ22757.1"/>
    </source>
</evidence>
<dbReference type="Pfam" id="PF01098">
    <property type="entry name" value="FTSW_RODA_SPOVE"/>
    <property type="match status" value="1"/>
</dbReference>
<keyword evidence="5 6" id="KW-0472">Membrane</keyword>
<feature type="transmembrane region" description="Helical" evidence="6">
    <location>
        <begin position="367"/>
        <end position="389"/>
    </location>
</feature>
<feature type="transmembrane region" description="Helical" evidence="6">
    <location>
        <begin position="329"/>
        <end position="355"/>
    </location>
</feature>
<evidence type="ECO:0000256" key="2">
    <source>
        <dbReference type="ARBA" id="ARBA00022692"/>
    </source>
</evidence>
<dbReference type="GO" id="GO:0051301">
    <property type="term" value="P:cell division"/>
    <property type="evidence" value="ECO:0007669"/>
    <property type="project" value="UniProtKB-KW"/>
</dbReference>
<protein>
    <submittedName>
        <fullName evidence="7">Cell division protein FtsW, lipid II flippase</fullName>
    </submittedName>
</protein>
<keyword evidence="4 6" id="KW-1133">Transmembrane helix</keyword>
<keyword evidence="7" id="KW-0132">Cell division</keyword>
<dbReference type="Proteomes" id="UP000198935">
    <property type="component" value="Unassembled WGS sequence"/>
</dbReference>
<dbReference type="PANTHER" id="PTHR30474:SF1">
    <property type="entry name" value="PEPTIDOGLYCAN GLYCOSYLTRANSFERASE MRDB"/>
    <property type="match status" value="1"/>
</dbReference>
<dbReference type="GO" id="GO:0015648">
    <property type="term" value="F:lipid-linked peptidoglycan transporter activity"/>
    <property type="evidence" value="ECO:0007669"/>
    <property type="project" value="TreeGrafter"/>
</dbReference>
<dbReference type="GO" id="GO:0032153">
    <property type="term" value="C:cell division site"/>
    <property type="evidence" value="ECO:0007669"/>
    <property type="project" value="TreeGrafter"/>
</dbReference>
<evidence type="ECO:0000313" key="8">
    <source>
        <dbReference type="Proteomes" id="UP000198935"/>
    </source>
</evidence>
<evidence type="ECO:0000256" key="5">
    <source>
        <dbReference type="ARBA" id="ARBA00023136"/>
    </source>
</evidence>
<evidence type="ECO:0000256" key="4">
    <source>
        <dbReference type="ARBA" id="ARBA00022989"/>
    </source>
</evidence>
<keyword evidence="3" id="KW-0133">Cell shape</keyword>